<name>A0A562QZE4_9BURK</name>
<dbReference type="RefSeq" id="WP_145651791.1">
    <property type="nucleotide sequence ID" value="NZ_VLLB01000009.1"/>
</dbReference>
<feature type="region of interest" description="Disordered" evidence="1">
    <location>
        <begin position="235"/>
        <end position="258"/>
    </location>
</feature>
<accession>A0A562QZE4</accession>
<dbReference type="Proteomes" id="UP000318431">
    <property type="component" value="Unassembled WGS sequence"/>
</dbReference>
<evidence type="ECO:0000313" key="3">
    <source>
        <dbReference type="Proteomes" id="UP000318431"/>
    </source>
</evidence>
<keyword evidence="3" id="KW-1185">Reference proteome</keyword>
<dbReference type="OrthoDB" id="6116130at2"/>
<feature type="compositionally biased region" description="Low complexity" evidence="1">
    <location>
        <begin position="235"/>
        <end position="244"/>
    </location>
</feature>
<organism evidence="2 3">
    <name type="scientific">Pseudoduganella lurida</name>
    <dbReference type="NCBI Taxonomy" id="1036180"/>
    <lineage>
        <taxon>Bacteria</taxon>
        <taxon>Pseudomonadati</taxon>
        <taxon>Pseudomonadota</taxon>
        <taxon>Betaproteobacteria</taxon>
        <taxon>Burkholderiales</taxon>
        <taxon>Oxalobacteraceae</taxon>
        <taxon>Telluria group</taxon>
        <taxon>Pseudoduganella</taxon>
    </lineage>
</organism>
<sequence>MNKTESALLRLRDILVYMELDGQRGDILDRLSALACEILAAERCVITLFRDAAPLPAPGTPQAAFGELARRQRGRPAPADAGRDVMFAIIVLHRQPIGVIHVHRASGGEEFDGDDLQLFSIVTPVIGKSLQVLQLQGLLKSRFTQIALSRSDDPTIGQIVQGGAQNPNGIARILARAFYREMTNAGFDFNQILHAASEVISELTASLRKHSRHAPAPSAASAASAASATSAASAASAAPAATAPVRLATADDRTGETA</sequence>
<evidence type="ECO:0000313" key="2">
    <source>
        <dbReference type="EMBL" id="TWI62185.1"/>
    </source>
</evidence>
<gene>
    <name evidence="2" type="ORF">IP91_04294</name>
</gene>
<evidence type="ECO:0008006" key="4">
    <source>
        <dbReference type="Google" id="ProtNLM"/>
    </source>
</evidence>
<proteinExistence type="predicted"/>
<comment type="caution">
    <text evidence="2">The sequence shown here is derived from an EMBL/GenBank/DDBJ whole genome shotgun (WGS) entry which is preliminary data.</text>
</comment>
<dbReference type="EMBL" id="VLLB01000009">
    <property type="protein sequence ID" value="TWI62185.1"/>
    <property type="molecule type" value="Genomic_DNA"/>
</dbReference>
<feature type="compositionally biased region" description="Basic and acidic residues" evidence="1">
    <location>
        <begin position="249"/>
        <end position="258"/>
    </location>
</feature>
<protein>
    <recommendedName>
        <fullName evidence="4">GAF domain-containing protein</fullName>
    </recommendedName>
</protein>
<dbReference type="SUPFAM" id="SSF55781">
    <property type="entry name" value="GAF domain-like"/>
    <property type="match status" value="1"/>
</dbReference>
<reference evidence="2 3" key="1">
    <citation type="journal article" date="2015" name="Stand. Genomic Sci.">
        <title>Genomic Encyclopedia of Bacterial and Archaeal Type Strains, Phase III: the genomes of soil and plant-associated and newly described type strains.</title>
        <authorList>
            <person name="Whitman W.B."/>
            <person name="Woyke T."/>
            <person name="Klenk H.P."/>
            <person name="Zhou Y."/>
            <person name="Lilburn T.G."/>
            <person name="Beck B.J."/>
            <person name="De Vos P."/>
            <person name="Vandamme P."/>
            <person name="Eisen J.A."/>
            <person name="Garrity G."/>
            <person name="Hugenholtz P."/>
            <person name="Kyrpides N.C."/>
        </authorList>
    </citation>
    <scope>NUCLEOTIDE SEQUENCE [LARGE SCALE GENOMIC DNA]</scope>
    <source>
        <strain evidence="2 3">CGMCC 1.10822</strain>
    </source>
</reference>
<dbReference type="AlphaFoldDB" id="A0A562QZE4"/>
<evidence type="ECO:0000256" key="1">
    <source>
        <dbReference type="SAM" id="MobiDB-lite"/>
    </source>
</evidence>